<feature type="region of interest" description="Disordered" evidence="4">
    <location>
        <begin position="836"/>
        <end position="878"/>
    </location>
</feature>
<gene>
    <name evidence="6" type="ORF">PCOR1329_LOCUS20506</name>
</gene>
<evidence type="ECO:0000256" key="5">
    <source>
        <dbReference type="SAM" id="Phobius"/>
    </source>
</evidence>
<dbReference type="Gene3D" id="3.30.470.20">
    <property type="entry name" value="ATP-grasp fold, B domain"/>
    <property type="match status" value="1"/>
</dbReference>
<evidence type="ECO:0000256" key="3">
    <source>
        <dbReference type="ARBA" id="ARBA00022840"/>
    </source>
</evidence>
<comment type="caution">
    <text evidence="6">The sequence shown here is derived from an EMBL/GenBank/DDBJ whole genome shotgun (WGS) entry which is preliminary data.</text>
</comment>
<feature type="transmembrane region" description="Helical" evidence="5">
    <location>
        <begin position="290"/>
        <end position="307"/>
    </location>
</feature>
<evidence type="ECO:0008006" key="8">
    <source>
        <dbReference type="Google" id="ProtNLM"/>
    </source>
</evidence>
<name>A0ABN9RMV1_9DINO</name>
<keyword evidence="2" id="KW-0547">Nucleotide-binding</keyword>
<feature type="non-terminal residue" evidence="6">
    <location>
        <position position="1"/>
    </location>
</feature>
<keyword evidence="5" id="KW-1133">Transmembrane helix</keyword>
<reference evidence="6" key="1">
    <citation type="submission" date="2023-10" db="EMBL/GenBank/DDBJ databases">
        <authorList>
            <person name="Chen Y."/>
            <person name="Shah S."/>
            <person name="Dougan E. K."/>
            <person name="Thang M."/>
            <person name="Chan C."/>
        </authorList>
    </citation>
    <scope>NUCLEOTIDE SEQUENCE [LARGE SCALE GENOMIC DNA]</scope>
</reference>
<protein>
    <recommendedName>
        <fullName evidence="8">Tubulin--tyrosine ligase-like protein 9</fullName>
    </recommendedName>
</protein>
<evidence type="ECO:0000256" key="4">
    <source>
        <dbReference type="SAM" id="MobiDB-lite"/>
    </source>
</evidence>
<dbReference type="InterPro" id="IPR004344">
    <property type="entry name" value="TTL/TTLL_fam"/>
</dbReference>
<evidence type="ECO:0000256" key="2">
    <source>
        <dbReference type="ARBA" id="ARBA00022741"/>
    </source>
</evidence>
<dbReference type="Proteomes" id="UP001189429">
    <property type="component" value="Unassembled WGS sequence"/>
</dbReference>
<dbReference type="PROSITE" id="PS51221">
    <property type="entry name" value="TTL"/>
    <property type="match status" value="1"/>
</dbReference>
<evidence type="ECO:0000313" key="7">
    <source>
        <dbReference type="Proteomes" id="UP001189429"/>
    </source>
</evidence>
<dbReference type="Pfam" id="PF03133">
    <property type="entry name" value="TTL"/>
    <property type="match status" value="1"/>
</dbReference>
<organism evidence="6 7">
    <name type="scientific">Prorocentrum cordatum</name>
    <dbReference type="NCBI Taxonomy" id="2364126"/>
    <lineage>
        <taxon>Eukaryota</taxon>
        <taxon>Sar</taxon>
        <taxon>Alveolata</taxon>
        <taxon>Dinophyceae</taxon>
        <taxon>Prorocentrales</taxon>
        <taxon>Prorocentraceae</taxon>
        <taxon>Prorocentrum</taxon>
    </lineage>
</organism>
<accession>A0ABN9RMV1</accession>
<keyword evidence="7" id="KW-1185">Reference proteome</keyword>
<feature type="transmembrane region" description="Helical" evidence="5">
    <location>
        <begin position="433"/>
        <end position="455"/>
    </location>
</feature>
<dbReference type="PANTHER" id="PTHR12241">
    <property type="entry name" value="TUBULIN POLYGLUTAMYLASE"/>
    <property type="match status" value="1"/>
</dbReference>
<keyword evidence="5" id="KW-0812">Transmembrane</keyword>
<evidence type="ECO:0000256" key="1">
    <source>
        <dbReference type="ARBA" id="ARBA00022598"/>
    </source>
</evidence>
<sequence>ESFVLPAQTEEFKEVYKTSQDIWIVKPHASSQGKGIYLLRNLDDLPAKDVSVVCKYVANPLLIQGLKFDLRIYVLVTSFDPLRAYIYREGLTRFASAPYSTEDEHLGDAYRHLTNYSINKKAQNFKENQKLESDNYGHKWSLSALNRHLECVGVDVNLMWTRIMDLIVKTLLSVQPVISKKVAQAKVHPQCCFELYGFDVLVDEDLKPWLLEVNLSPSMAAESPLDKQGESSDWWSELTASSSQNSAPGARLFGLRRRLEQFLAGTVDHTSARQVAQELQTKRLVHARASVAYGCVAVAGALGLGLYRTAIGVSRPNSCVQDMCQSVGFCIVLFLWAFPQSLTLRTLDLWSSLLMALVVLWVSPLASADVVVASSSLLPFGATLVLCLFSMNFRLNITCLWSVSLSICSTIYLGTENPVEEFLPDRTQRVTQVLVATCIFAVLVTIFHQSVYLVVQYDMEANISRNELKAARSVLRGVCDAVVELDSDFRLQDGSSELVSMLLLNPLRPVLGEDFRQFLASQHDREKFSEQIGRALPPSEDSVGPSAEDSVGLSAAFHVSMRDSSSIALEVEMFCVRFVKREGQTAHFIGIREFTDIAPMLRGSVSERTRRGGSVSGPQSSCTALVRLPAAPADSTAEASGQASSDVSSEASSLDEKWEGLGAEAEPVAWVDLLTPTYEVRLETFAFTKYVDARGGLLSAVRQSQWEEFIVWAQLSYCSLLQEGSDSAYLQYPKRLRFRSPAQQRSAHSSRSSGQMLSARLRLDLERPPDGQDRGRGVVRVVLQDLLLRRRAPPGPRRLSRYGTPTAIAQAASGQLLAQEQISRSAAQTAALAGGAAARPEAADGHVQLQGPVSRPPSCDPAARPSQAVTPGADTRSL</sequence>
<feature type="transmembrane region" description="Helical" evidence="5">
    <location>
        <begin position="319"/>
        <end position="338"/>
    </location>
</feature>
<dbReference type="SUPFAM" id="SSF56059">
    <property type="entry name" value="Glutathione synthetase ATP-binding domain-like"/>
    <property type="match status" value="1"/>
</dbReference>
<evidence type="ECO:0000313" key="6">
    <source>
        <dbReference type="EMBL" id="CAK0818141.1"/>
    </source>
</evidence>
<dbReference type="EMBL" id="CAUYUJ010006664">
    <property type="protein sequence ID" value="CAK0818141.1"/>
    <property type="molecule type" value="Genomic_DNA"/>
</dbReference>
<keyword evidence="3" id="KW-0067">ATP-binding</keyword>
<proteinExistence type="predicted"/>
<keyword evidence="5" id="KW-0472">Membrane</keyword>
<keyword evidence="1" id="KW-0436">Ligase</keyword>